<keyword evidence="2" id="KW-1185">Reference proteome</keyword>
<sequence>MYYILDSKGGFLFSDASNKNYSDWTLIPLPQPCWNPRFTGARDKETGEWTGMWVQDGEPVPTADEICLRIDTYADEIRRLVAGDPLRAVEYERATAEAQQFKDDGYPGDAVPRTVAAWAITGRTPREAADSMLAEASQYVQVLNLIRENRLQAKEQIKQKIAAGATMEAKQIADEAIIAIQAAAADVRPAIG</sequence>
<dbReference type="Proteomes" id="UP001287024">
    <property type="component" value="Unassembled WGS sequence"/>
</dbReference>
<proteinExistence type="predicted"/>
<evidence type="ECO:0008006" key="3">
    <source>
        <dbReference type="Google" id="ProtNLM"/>
    </source>
</evidence>
<evidence type="ECO:0000313" key="1">
    <source>
        <dbReference type="EMBL" id="MDX9674378.1"/>
    </source>
</evidence>
<dbReference type="EMBL" id="JASFAG010000001">
    <property type="protein sequence ID" value="MDX9674378.1"/>
    <property type="molecule type" value="Genomic_DNA"/>
</dbReference>
<accession>A0ABU5BDB5</accession>
<protein>
    <recommendedName>
        <fullName evidence="3">Virus tail fibre assembly protein, lambda gpK</fullName>
    </recommendedName>
</protein>
<reference evidence="1 2" key="1">
    <citation type="submission" date="2023-05" db="EMBL/GenBank/DDBJ databases">
        <title>Siderophore-mediated competition between Bacillus subtilis and Pseudomonas marginalis.</title>
        <authorList>
            <person name="Lyng M."/>
            <person name="Joergensen J.P.B."/>
            <person name="Schostag M.D."/>
            <person name="Jarmusch S.A."/>
            <person name="Aguilar D.K.C."/>
            <person name="Andrade C.N.L."/>
            <person name="Kovacs A.T."/>
        </authorList>
    </citation>
    <scope>NUCLEOTIDE SEQUENCE [LARGE SCALE GENOMIC DNA]</scope>
    <source>
        <strain evidence="1 2">P8_72</strain>
    </source>
</reference>
<dbReference type="RefSeq" id="WP_147307368.1">
    <property type="nucleotide sequence ID" value="NZ_JASFAG010000001.1"/>
</dbReference>
<evidence type="ECO:0000313" key="2">
    <source>
        <dbReference type="Proteomes" id="UP001287024"/>
    </source>
</evidence>
<comment type="caution">
    <text evidence="1">The sequence shown here is derived from an EMBL/GenBank/DDBJ whole genome shotgun (WGS) entry which is preliminary data.</text>
</comment>
<organism evidence="1 2">
    <name type="scientific">Pseudomonas zeae</name>
    <dbReference type="NCBI Taxonomy" id="2745510"/>
    <lineage>
        <taxon>Bacteria</taxon>
        <taxon>Pseudomonadati</taxon>
        <taxon>Pseudomonadota</taxon>
        <taxon>Gammaproteobacteria</taxon>
        <taxon>Pseudomonadales</taxon>
        <taxon>Pseudomonadaceae</taxon>
        <taxon>Pseudomonas</taxon>
    </lineage>
</organism>
<name>A0ABU5BDB5_9PSED</name>
<gene>
    <name evidence="1" type="ORF">QMK45_00290</name>
</gene>